<dbReference type="EMBL" id="JBHTMK010000018">
    <property type="protein sequence ID" value="MFD1366612.1"/>
    <property type="molecule type" value="Genomic_DNA"/>
</dbReference>
<feature type="region of interest" description="Disordered" evidence="1">
    <location>
        <begin position="1"/>
        <end position="20"/>
    </location>
</feature>
<gene>
    <name evidence="2" type="ORF">ACFQ5G_14760</name>
</gene>
<feature type="compositionally biased region" description="Basic and acidic residues" evidence="1">
    <location>
        <begin position="7"/>
        <end position="20"/>
    </location>
</feature>
<sequence>MPVTVDEAGHRDEPGRVDHAPGRAVSVTRSAMSVTGPVVSLTGPAVSVARPAMSAIGSESSAIGSEMRLDEPAAVDADVRVAAGEQPGVANQKIHFASLESFFKSYYRSFHKCKPDRPATDGRT</sequence>
<evidence type="ECO:0000256" key="1">
    <source>
        <dbReference type="SAM" id="MobiDB-lite"/>
    </source>
</evidence>
<dbReference type="Proteomes" id="UP001597183">
    <property type="component" value="Unassembled WGS sequence"/>
</dbReference>
<accession>A0ABW4A8Y0</accession>
<organism evidence="2 3">
    <name type="scientific">Actinoplanes sichuanensis</name>
    <dbReference type="NCBI Taxonomy" id="512349"/>
    <lineage>
        <taxon>Bacteria</taxon>
        <taxon>Bacillati</taxon>
        <taxon>Actinomycetota</taxon>
        <taxon>Actinomycetes</taxon>
        <taxon>Micromonosporales</taxon>
        <taxon>Micromonosporaceae</taxon>
        <taxon>Actinoplanes</taxon>
    </lineage>
</organism>
<comment type="caution">
    <text evidence="2">The sequence shown here is derived from an EMBL/GenBank/DDBJ whole genome shotgun (WGS) entry which is preliminary data.</text>
</comment>
<reference evidence="3" key="1">
    <citation type="journal article" date="2019" name="Int. J. Syst. Evol. Microbiol.">
        <title>The Global Catalogue of Microorganisms (GCM) 10K type strain sequencing project: providing services to taxonomists for standard genome sequencing and annotation.</title>
        <authorList>
            <consortium name="The Broad Institute Genomics Platform"/>
            <consortium name="The Broad Institute Genome Sequencing Center for Infectious Disease"/>
            <person name="Wu L."/>
            <person name="Ma J."/>
        </authorList>
    </citation>
    <scope>NUCLEOTIDE SEQUENCE [LARGE SCALE GENOMIC DNA]</scope>
    <source>
        <strain evidence="3">CCM 7526</strain>
    </source>
</reference>
<dbReference type="RefSeq" id="WP_317793370.1">
    <property type="nucleotide sequence ID" value="NZ_AP028461.1"/>
</dbReference>
<name>A0ABW4A8Y0_9ACTN</name>
<keyword evidence="3" id="KW-1185">Reference proteome</keyword>
<proteinExistence type="predicted"/>
<evidence type="ECO:0000313" key="2">
    <source>
        <dbReference type="EMBL" id="MFD1366612.1"/>
    </source>
</evidence>
<protein>
    <submittedName>
        <fullName evidence="2">Uncharacterized protein</fullName>
    </submittedName>
</protein>
<evidence type="ECO:0000313" key="3">
    <source>
        <dbReference type="Proteomes" id="UP001597183"/>
    </source>
</evidence>